<organism evidence="2 3">
    <name type="scientific">Micromonospora rhizosphaerae</name>
    <dbReference type="NCBI Taxonomy" id="568872"/>
    <lineage>
        <taxon>Bacteria</taxon>
        <taxon>Bacillati</taxon>
        <taxon>Actinomycetota</taxon>
        <taxon>Actinomycetes</taxon>
        <taxon>Micromonosporales</taxon>
        <taxon>Micromonosporaceae</taxon>
        <taxon>Micromonospora</taxon>
    </lineage>
</organism>
<dbReference type="Gene3D" id="3.30.230.10">
    <property type="match status" value="1"/>
</dbReference>
<feature type="region of interest" description="Disordered" evidence="1">
    <location>
        <begin position="809"/>
        <end position="828"/>
    </location>
</feature>
<proteinExistence type="predicted"/>
<dbReference type="InterPro" id="IPR014721">
    <property type="entry name" value="Ribsml_uS5_D2-typ_fold_subgr"/>
</dbReference>
<dbReference type="Proteomes" id="UP000199413">
    <property type="component" value="Unassembled WGS sequence"/>
</dbReference>
<dbReference type="SUPFAM" id="SSF50969">
    <property type="entry name" value="YVTN repeat-like/Quinoprotein amine dehydrogenase"/>
    <property type="match status" value="1"/>
</dbReference>
<accession>A0A1C6T0I9</accession>
<name>A0A1C6T0I9_9ACTN</name>
<dbReference type="InterPro" id="IPR011044">
    <property type="entry name" value="Quino_amine_DH_bsu"/>
</dbReference>
<dbReference type="InterPro" id="IPR001680">
    <property type="entry name" value="WD40_rpt"/>
</dbReference>
<dbReference type="Pfam" id="PF00400">
    <property type="entry name" value="WD40"/>
    <property type="match status" value="1"/>
</dbReference>
<reference evidence="3" key="1">
    <citation type="submission" date="2016-06" db="EMBL/GenBank/DDBJ databases">
        <authorList>
            <person name="Varghese N."/>
            <person name="Submissions Spin"/>
        </authorList>
    </citation>
    <scope>NUCLEOTIDE SEQUENCE [LARGE SCALE GENOMIC DNA]</scope>
    <source>
        <strain evidence="3">DSM 45431</strain>
    </source>
</reference>
<protein>
    <submittedName>
        <fullName evidence="2">WD40 repeat</fullName>
    </submittedName>
</protein>
<dbReference type="SUPFAM" id="SSF69322">
    <property type="entry name" value="Tricorn protease domain 2"/>
    <property type="match status" value="1"/>
</dbReference>
<gene>
    <name evidence="2" type="ORF">GA0070624_5103</name>
</gene>
<dbReference type="PANTHER" id="PTHR19879">
    <property type="entry name" value="TRANSCRIPTION INITIATION FACTOR TFIID"/>
    <property type="match status" value="1"/>
</dbReference>
<dbReference type="EMBL" id="FMHV01000002">
    <property type="protein sequence ID" value="SCL34865.1"/>
    <property type="molecule type" value="Genomic_DNA"/>
</dbReference>
<sequence length="1140" mass="121137">MPPADSATAADRYELCSRLLFGPGTWFELCREATGDPAAAADLMARLAPEGDAAQALATRGSWPGESRLPRPAARNVGSALSAAQAAADVVTVLSGSPNAEDQMDPEERLRSAGLHWRRANVLPVSPLTGTGIDSALADPRAAAVARRLAVLADDAKSQDKAAFGFLTLVVRALAGEWPRKRREVEMPVLFDRRSTGGHGVLRLTLLEDGPPGLYPDPRAMLFLVADGRFAEALDVAWRAAAPPLGGRCVVWRLTTDDLPCDEVAGGSLGAAFGVGLADLARRTPPALRVRRLDRRCAVTAELRPDARLVEVSGIRNKLEEAVRQRLRVILAPSRDRDALPDPLLHDAKVRFAVDLPAAVRHSRTRVNPTFAAMIAALVLASAGLTGGVLADARKSRAAHLREVANNLLPAADTIRQSDPTSALLLEALAVQLDASGARAALIRSLLANRYIGTLADTDSRPCGGPQAWSADGTRVLTVRPRTVMVWDTARRTIDRAIEAPGQVTGCAFAPDGKTIALAVDDRLALVPLDRRPSPGPAVTMTSVSAQRVHYAPNGVLATMTQKQPVRLWSVADRGRPRLLGAVAATISQQTVSDLRPLLAFSRDSRTLVFGERERVVLADVARPDSPRVTGSIPVFADSLALSSRGVLAVGRTDGVTDLWDVRDPSRPRRTDTLRSRQEIGLRVSSVAFTPDGLHLVTAADGSSEIWRLGDATPRPLRTLAVTAHQVTGVNLAPDGETALVSDASGSLTFWRLSDQTSPPTVATLPMAPANITGMVFQADAARLVVTAAGGAATVWDVSDVAYPRRIRTVGPRDGRGTPVPFRSDSHAGSAWPTAFGADGRRYASTDDKGGISVWSVHPDGRIDQTAGIPRTADAALLPLALSPDGTLLVARTSENNTAASLWDIRDHPRLVARLPMTADLPTTAFTPDGRTLVTVANVEKSAGQDTATWWNISDPARPVRVAQRRFTTGGRGPGPIVFTPDGRLMFVAVGTGPGVLWDISDLASPELLTTQPPPNGADSHHAMLQGHTLILSATGAINVWDVTDPEKASEAAVFASGDESPFYRLFAVAPTGLLATAQLAGGVQSLYTNETLVRLRDLKPILDIVADPTAAACRVAGHDLSPELWQKYAPDLQYRPVCR</sequence>
<dbReference type="SMART" id="SM00320">
    <property type="entry name" value="WD40"/>
    <property type="match status" value="5"/>
</dbReference>
<dbReference type="AlphaFoldDB" id="A0A1C6T0I9"/>
<dbReference type="STRING" id="568872.GA0070624_5103"/>
<evidence type="ECO:0000313" key="3">
    <source>
        <dbReference type="Proteomes" id="UP000199413"/>
    </source>
</evidence>
<evidence type="ECO:0000313" key="2">
    <source>
        <dbReference type="EMBL" id="SCL34865.1"/>
    </source>
</evidence>
<keyword evidence="3" id="KW-1185">Reference proteome</keyword>
<dbReference type="PANTHER" id="PTHR19879:SF9">
    <property type="entry name" value="TRANSCRIPTION INITIATION FACTOR TFIID SUBUNIT 5"/>
    <property type="match status" value="1"/>
</dbReference>
<dbReference type="InterPro" id="IPR015943">
    <property type="entry name" value="WD40/YVTN_repeat-like_dom_sf"/>
</dbReference>
<evidence type="ECO:0000256" key="1">
    <source>
        <dbReference type="SAM" id="MobiDB-lite"/>
    </source>
</evidence>
<dbReference type="Gene3D" id="2.130.10.10">
    <property type="entry name" value="YVTN repeat-like/Quinoprotein amine dehydrogenase"/>
    <property type="match status" value="3"/>
</dbReference>